<organism evidence="1 2">
    <name type="scientific">Tahibacter harae</name>
    <dbReference type="NCBI Taxonomy" id="2963937"/>
    <lineage>
        <taxon>Bacteria</taxon>
        <taxon>Pseudomonadati</taxon>
        <taxon>Pseudomonadota</taxon>
        <taxon>Gammaproteobacteria</taxon>
        <taxon>Lysobacterales</taxon>
        <taxon>Rhodanobacteraceae</taxon>
        <taxon>Tahibacter</taxon>
    </lineage>
</organism>
<dbReference type="Proteomes" id="UP001165498">
    <property type="component" value="Unassembled WGS sequence"/>
</dbReference>
<proteinExistence type="predicted"/>
<reference evidence="1" key="1">
    <citation type="submission" date="2022-07" db="EMBL/GenBank/DDBJ databases">
        <title>Tahibacter sp., a new gammaproteobacterium isolated from the silt sample collected at pig farm.</title>
        <authorList>
            <person name="Chen H."/>
        </authorList>
    </citation>
    <scope>NUCLEOTIDE SEQUENCE</scope>
    <source>
        <strain evidence="1">P2K</strain>
    </source>
</reference>
<dbReference type="EMBL" id="JANFQO010000007">
    <property type="protein sequence ID" value="MCQ4165058.1"/>
    <property type="molecule type" value="Genomic_DNA"/>
</dbReference>
<dbReference type="RefSeq" id="WP_255914115.1">
    <property type="nucleotide sequence ID" value="NZ_JANFQO010000007.1"/>
</dbReference>
<evidence type="ECO:0000313" key="2">
    <source>
        <dbReference type="Proteomes" id="UP001165498"/>
    </source>
</evidence>
<sequence>MDLQRRAALLQQLEGHGFSAAHPRGSGARPLLSLAEFFEGNDDDRSLGPQISGPHPGIQVLHARLRDIAARADVSHVLVEAADAEWAYDSDDEWVVAERVVIVTSAPAEIVAEWRRELGAAGQVKGLPQPPAANAPAAGEEQAIWQLVWT</sequence>
<keyword evidence="2" id="KW-1185">Reference proteome</keyword>
<evidence type="ECO:0000313" key="1">
    <source>
        <dbReference type="EMBL" id="MCQ4165058.1"/>
    </source>
</evidence>
<gene>
    <name evidence="1" type="ORF">NM961_10080</name>
</gene>
<comment type="caution">
    <text evidence="1">The sequence shown here is derived from an EMBL/GenBank/DDBJ whole genome shotgun (WGS) entry which is preliminary data.</text>
</comment>
<accession>A0ABT1QRY8</accession>
<name>A0ABT1QRY8_9GAMM</name>
<protein>
    <submittedName>
        <fullName evidence="1">Uncharacterized protein</fullName>
    </submittedName>
</protein>